<keyword evidence="3" id="KW-0050">Antiport</keyword>
<evidence type="ECO:0000259" key="14">
    <source>
        <dbReference type="Pfam" id="PF20501"/>
    </source>
</evidence>
<evidence type="ECO:0000313" key="15">
    <source>
        <dbReference type="EMBL" id="MTB94544.1"/>
    </source>
</evidence>
<feature type="domain" description="MrpA C-terminal/MbhE" evidence="14">
    <location>
        <begin position="681"/>
        <end position="761"/>
    </location>
</feature>
<dbReference type="InterPro" id="IPR025383">
    <property type="entry name" value="MrpA_C/MbhD"/>
</dbReference>
<dbReference type="EMBL" id="WLCI01000005">
    <property type="protein sequence ID" value="MTB94544.1"/>
    <property type="molecule type" value="Genomic_DNA"/>
</dbReference>
<dbReference type="InterPro" id="IPR001750">
    <property type="entry name" value="ND/Mrp_TM"/>
</dbReference>
<evidence type="ECO:0000313" key="16">
    <source>
        <dbReference type="Proteomes" id="UP000433406"/>
    </source>
</evidence>
<evidence type="ECO:0000256" key="5">
    <source>
        <dbReference type="ARBA" id="ARBA00022692"/>
    </source>
</evidence>
<dbReference type="PANTHER" id="PTHR43373:SF1">
    <property type="entry name" value="NA(+)_H(+) ANTIPORTER SUBUNIT A"/>
    <property type="match status" value="1"/>
</dbReference>
<evidence type="ECO:0000256" key="4">
    <source>
        <dbReference type="ARBA" id="ARBA00022475"/>
    </source>
</evidence>
<dbReference type="GO" id="GO:0006811">
    <property type="term" value="P:monoatomic ion transport"/>
    <property type="evidence" value="ECO:0007669"/>
    <property type="project" value="UniProtKB-KW"/>
</dbReference>
<keyword evidence="16" id="KW-1185">Reference proteome</keyword>
<evidence type="ECO:0000256" key="9">
    <source>
        <dbReference type="RuleBase" id="RU000320"/>
    </source>
</evidence>
<comment type="subcellular location">
    <subcellularLocation>
        <location evidence="1">Cell membrane</location>
        <topology evidence="1">Multi-pass membrane protein</topology>
    </subcellularLocation>
    <subcellularLocation>
        <location evidence="9">Membrane</location>
        <topology evidence="9">Multi-pass membrane protein</topology>
    </subcellularLocation>
</comment>
<evidence type="ECO:0000259" key="13">
    <source>
        <dbReference type="Pfam" id="PF13244"/>
    </source>
</evidence>
<keyword evidence="7" id="KW-0406">Ion transport</keyword>
<evidence type="ECO:0000256" key="8">
    <source>
        <dbReference type="ARBA" id="ARBA00023136"/>
    </source>
</evidence>
<dbReference type="InterPro" id="IPR007182">
    <property type="entry name" value="MnhB"/>
</dbReference>
<dbReference type="PRINTS" id="PR01434">
    <property type="entry name" value="NADHDHGNASE5"/>
</dbReference>
<dbReference type="Pfam" id="PF00361">
    <property type="entry name" value="Proton_antipo_M"/>
    <property type="match status" value="1"/>
</dbReference>
<organism evidence="15 16">
    <name type="scientific">Nocardioides marmotae</name>
    <dbReference type="NCBI Taxonomy" id="2663857"/>
    <lineage>
        <taxon>Bacteria</taxon>
        <taxon>Bacillati</taxon>
        <taxon>Actinomycetota</taxon>
        <taxon>Actinomycetes</taxon>
        <taxon>Propionibacteriales</taxon>
        <taxon>Nocardioidaceae</taxon>
        <taxon>Nocardioides</taxon>
    </lineage>
</organism>
<dbReference type="InterPro" id="IPR042106">
    <property type="entry name" value="Nuo/plastoQ_OxRdtase_6_NuoJ"/>
</dbReference>
<name>A0A6I3J5I9_9ACTN</name>
<reference evidence="15 16" key="1">
    <citation type="submission" date="2019-10" db="EMBL/GenBank/DDBJ databases">
        <title>Nocardioides novel species isolated from the excrement of Marmot.</title>
        <authorList>
            <person name="Zhang G."/>
        </authorList>
    </citation>
    <scope>NUCLEOTIDE SEQUENCE [LARGE SCALE GENOMIC DNA]</scope>
    <source>
        <strain evidence="16">zg-579</strain>
    </source>
</reference>
<feature type="domain" description="Na+/H+ antiporter MnhB subunit-related protein" evidence="12">
    <location>
        <begin position="809"/>
        <end position="932"/>
    </location>
</feature>
<dbReference type="AlphaFoldDB" id="A0A6I3J5I9"/>
<feature type="domain" description="NADH-Ubiquinone oxidoreductase (complex I) chain 5 N-terminal" evidence="11">
    <location>
        <begin position="63"/>
        <end position="108"/>
    </location>
</feature>
<comment type="caution">
    <text evidence="15">The sequence shown here is derived from an EMBL/GenBank/DDBJ whole genome shotgun (WGS) entry which is preliminary data.</text>
</comment>
<dbReference type="Pfam" id="PF00662">
    <property type="entry name" value="Proton_antipo_N"/>
    <property type="match status" value="1"/>
</dbReference>
<keyword evidence="2" id="KW-0813">Transport</keyword>
<evidence type="ECO:0000259" key="10">
    <source>
        <dbReference type="Pfam" id="PF00361"/>
    </source>
</evidence>
<protein>
    <submittedName>
        <fullName evidence="15">Na+/H+ antiporter subunit A</fullName>
    </submittedName>
</protein>
<dbReference type="InterPro" id="IPR001516">
    <property type="entry name" value="Proton_antipo_N"/>
</dbReference>
<dbReference type="GO" id="GO:0005886">
    <property type="term" value="C:plasma membrane"/>
    <property type="evidence" value="ECO:0007669"/>
    <property type="project" value="UniProtKB-SubCell"/>
</dbReference>
<keyword evidence="8" id="KW-0472">Membrane</keyword>
<accession>A0A6I3J5I9</accession>
<dbReference type="GO" id="GO:0015297">
    <property type="term" value="F:antiporter activity"/>
    <property type="evidence" value="ECO:0007669"/>
    <property type="project" value="UniProtKB-KW"/>
</dbReference>
<evidence type="ECO:0000256" key="6">
    <source>
        <dbReference type="ARBA" id="ARBA00022989"/>
    </source>
</evidence>
<keyword evidence="5 9" id="KW-0812">Transmembrane</keyword>
<evidence type="ECO:0000259" key="11">
    <source>
        <dbReference type="Pfam" id="PF00662"/>
    </source>
</evidence>
<gene>
    <name evidence="15" type="ORF">GGQ22_05565</name>
</gene>
<sequence length="958" mass="99990">MLLLIAALLAAAALSPWAVLRGGRRTFLALALVPLAGTGWLAAIGPDVVDGATRVEVHPWVDSIGMELAFAMGTLQWVMALVVLGIGALVLAYCAWYFDDDEPGVPRFAGVLVAFIGAMLGLVLADDLLLLYVFWELTTVFSFLLIGHDSARRSSRRAAIQALVVTTLGGLVMLVGAIMLGHQAGTFRISEILADPPAGTAVTVAVLLLLIGAISKSALVPFHFWLPAAMAAPTPVSAYLHAASMVKAGVYLVALLAPAFAGVPGWRAVLLTLGVATMLLGGIRALRQNDLKLLLAYGTVSQLGFLVLVLGTGTRAAMLAGLALLLAHALFKATLFLTVGIIDHSTGTRDLRRLSGLAGKMPALAVAAGLAAASMAGVPPLLGYVAKESVLVALLDVAEKGDGTGLGHLAGWLVLAGVVLGSVLTAAYSARFVWGAFGRRSVAEPVEVHRPSAGFVAAPVALGALSLVLGFLGHPLSTALAGQADAFPPGVHEAELTLWHGVGLPLLLTAFSLGVGALLFLAREPVARFQARFVHDWSMERAYHAGMRLLDRSAVELTGVVQRGSAAAYLGIILVVVIVVPGSAMVRGLGDLRVRVWDTPVQAVIGVVIVCAAVMTARSRRRIRAVLLVGVTGYGTALLFVVHGAPDLALTQALVETLTVVVFVLALRRLPEYFTDRPLSRQRYVRAAIGLGVGVVTAGFLLVAVSARTADPVSLGLPQQAVDFGGGKNIVNVILVDTRAWDTLGEIAVLITAATGVASLIFINTRGAEIRRVHEIPYPTTVPKVPTAPGRRAWLPGSRTLPPDKRSIIFEVMTRLVFHTLVVISIYLLLAGHNAPGGGFAAGMTTGLALVVRYLAGGRYELNEAAPVDAGRLIGSGLAIAALAAVIPMAFGGEVLQSAVFDVPLGPLGTLHLVTSVGFDIGVYLVVVGLVLDLLRALGSHIDRDIQRALREAEEARA</sequence>
<dbReference type="Pfam" id="PF20501">
    <property type="entry name" value="MbhE"/>
    <property type="match status" value="1"/>
</dbReference>
<dbReference type="InterPro" id="IPR046806">
    <property type="entry name" value="MrpA_C/MbhE"/>
</dbReference>
<dbReference type="NCBIfam" id="NF009284">
    <property type="entry name" value="PRK12644.1"/>
    <property type="match status" value="1"/>
</dbReference>
<dbReference type="Gene3D" id="1.20.120.1200">
    <property type="entry name" value="NADH-ubiquinone/plastoquinone oxidoreductase chain 6, subunit NuoJ"/>
    <property type="match status" value="1"/>
</dbReference>
<proteinExistence type="predicted"/>
<keyword evidence="6" id="KW-1133">Transmembrane helix</keyword>
<dbReference type="PANTHER" id="PTHR43373">
    <property type="entry name" value="NA(+)/H(+) ANTIPORTER SUBUNIT"/>
    <property type="match status" value="1"/>
</dbReference>
<feature type="domain" description="MrpA C-terminal/MbhD" evidence="13">
    <location>
        <begin position="607"/>
        <end position="672"/>
    </location>
</feature>
<evidence type="ECO:0000256" key="7">
    <source>
        <dbReference type="ARBA" id="ARBA00023065"/>
    </source>
</evidence>
<dbReference type="Pfam" id="PF04039">
    <property type="entry name" value="MnhB"/>
    <property type="match status" value="1"/>
</dbReference>
<feature type="domain" description="NADH:quinone oxidoreductase/Mrp antiporter transmembrane" evidence="10">
    <location>
        <begin position="125"/>
        <end position="397"/>
    </location>
</feature>
<dbReference type="RefSeq" id="WP_171896664.1">
    <property type="nucleotide sequence ID" value="NZ_CP053660.1"/>
</dbReference>
<keyword evidence="4" id="KW-1003">Cell membrane</keyword>
<evidence type="ECO:0000256" key="1">
    <source>
        <dbReference type="ARBA" id="ARBA00004651"/>
    </source>
</evidence>
<evidence type="ECO:0000256" key="3">
    <source>
        <dbReference type="ARBA" id="ARBA00022449"/>
    </source>
</evidence>
<dbReference type="Proteomes" id="UP000433406">
    <property type="component" value="Unassembled WGS sequence"/>
</dbReference>
<evidence type="ECO:0000256" key="2">
    <source>
        <dbReference type="ARBA" id="ARBA00022448"/>
    </source>
</evidence>
<evidence type="ECO:0000259" key="12">
    <source>
        <dbReference type="Pfam" id="PF04039"/>
    </source>
</evidence>
<dbReference type="Pfam" id="PF13244">
    <property type="entry name" value="MbhD"/>
    <property type="match status" value="1"/>
</dbReference>
<dbReference type="InterPro" id="IPR050616">
    <property type="entry name" value="CPA3_Na-H_Antiporter_A"/>
</dbReference>